<dbReference type="Gene3D" id="4.10.280.10">
    <property type="entry name" value="Helix-loop-helix DNA-binding domain"/>
    <property type="match status" value="1"/>
</dbReference>
<keyword evidence="7" id="KW-0804">Transcription</keyword>
<comment type="subcellular location">
    <subcellularLocation>
        <location evidence="1">Nucleus</location>
    </subcellularLocation>
</comment>
<feature type="region of interest" description="Disordered" evidence="9">
    <location>
        <begin position="712"/>
        <end position="768"/>
    </location>
</feature>
<dbReference type="Gene3D" id="3.40.50.2300">
    <property type="match status" value="1"/>
</dbReference>
<dbReference type="CDD" id="cd18908">
    <property type="entry name" value="bHLH_SOHLH1_2"/>
    <property type="match status" value="1"/>
</dbReference>
<keyword evidence="8" id="KW-0539">Nucleus</keyword>
<feature type="region of interest" description="Disordered" evidence="9">
    <location>
        <begin position="396"/>
        <end position="446"/>
    </location>
</feature>
<dbReference type="GO" id="GO:0046983">
    <property type="term" value="F:protein dimerization activity"/>
    <property type="evidence" value="ECO:0007669"/>
    <property type="project" value="InterPro"/>
</dbReference>
<feature type="compositionally biased region" description="Polar residues" evidence="9">
    <location>
        <begin position="396"/>
        <end position="407"/>
    </location>
</feature>
<evidence type="ECO:0000256" key="8">
    <source>
        <dbReference type="ARBA" id="ARBA00023242"/>
    </source>
</evidence>
<keyword evidence="12" id="KW-1185">Reference proteome</keyword>
<evidence type="ECO:0000256" key="7">
    <source>
        <dbReference type="ARBA" id="ARBA00023163"/>
    </source>
</evidence>
<evidence type="ECO:0000256" key="3">
    <source>
        <dbReference type="ARBA" id="ARBA00022782"/>
    </source>
</evidence>
<dbReference type="PROSITE" id="PS50888">
    <property type="entry name" value="BHLH"/>
    <property type="match status" value="1"/>
</dbReference>
<feature type="region of interest" description="Disordered" evidence="9">
    <location>
        <begin position="208"/>
        <end position="246"/>
    </location>
</feature>
<dbReference type="Pfam" id="PF00010">
    <property type="entry name" value="HLH"/>
    <property type="match status" value="1"/>
</dbReference>
<keyword evidence="5" id="KW-0805">Transcription regulation</keyword>
<dbReference type="GO" id="GO:0007283">
    <property type="term" value="P:spermatogenesis"/>
    <property type="evidence" value="ECO:0007669"/>
    <property type="project" value="UniProtKB-KW"/>
</dbReference>
<dbReference type="OrthoDB" id="5966556at2759"/>
<dbReference type="SMART" id="SM00353">
    <property type="entry name" value="HLH"/>
    <property type="match status" value="1"/>
</dbReference>
<accession>A0A9W9YFN3</accession>
<comment type="caution">
    <text evidence="11">The sequence shown here is derived from an EMBL/GenBank/DDBJ whole genome shotgun (WGS) entry which is preliminary data.</text>
</comment>
<evidence type="ECO:0000256" key="1">
    <source>
        <dbReference type="ARBA" id="ARBA00004123"/>
    </source>
</evidence>
<feature type="compositionally biased region" description="Low complexity" evidence="9">
    <location>
        <begin position="725"/>
        <end position="735"/>
    </location>
</feature>
<dbReference type="InterPro" id="IPR011598">
    <property type="entry name" value="bHLH_dom"/>
</dbReference>
<evidence type="ECO:0000313" key="12">
    <source>
        <dbReference type="Proteomes" id="UP001163046"/>
    </source>
</evidence>
<evidence type="ECO:0000256" key="6">
    <source>
        <dbReference type="ARBA" id="ARBA00023125"/>
    </source>
</evidence>
<protein>
    <submittedName>
        <fullName evidence="11">Primary ovarian follicle growth</fullName>
    </submittedName>
</protein>
<dbReference type="PANTHER" id="PTHR15402:SF4">
    <property type="entry name" value="SPERMATOGENESIS- AND OOGENESIS-SPECIFIC BASIC HELIX-LOOP-HELIX-CONTAINING PROTEIN 1"/>
    <property type="match status" value="1"/>
</dbReference>
<dbReference type="Proteomes" id="UP001163046">
    <property type="component" value="Unassembled WGS sequence"/>
</dbReference>
<evidence type="ECO:0000313" key="11">
    <source>
        <dbReference type="EMBL" id="KAJ7339585.1"/>
    </source>
</evidence>
<evidence type="ECO:0000256" key="4">
    <source>
        <dbReference type="ARBA" id="ARBA00022871"/>
    </source>
</evidence>
<dbReference type="SUPFAM" id="SSF47459">
    <property type="entry name" value="HLH, helix-loop-helix DNA-binding domain"/>
    <property type="match status" value="1"/>
</dbReference>
<evidence type="ECO:0000259" key="10">
    <source>
        <dbReference type="PROSITE" id="PS50888"/>
    </source>
</evidence>
<evidence type="ECO:0000256" key="9">
    <source>
        <dbReference type="SAM" id="MobiDB-lite"/>
    </source>
</evidence>
<dbReference type="GO" id="GO:0005634">
    <property type="term" value="C:nucleus"/>
    <property type="evidence" value="ECO:0007669"/>
    <property type="project" value="UniProtKB-SubCell"/>
</dbReference>
<dbReference type="EMBL" id="MU827779">
    <property type="protein sequence ID" value="KAJ7339585.1"/>
    <property type="molecule type" value="Genomic_DNA"/>
</dbReference>
<dbReference type="PANTHER" id="PTHR15402">
    <property type="entry name" value="TRANSCRIPTION FACTOR-LIKE 5 PROTEIN"/>
    <property type="match status" value="1"/>
</dbReference>
<dbReference type="GO" id="GO:0000981">
    <property type="term" value="F:DNA-binding transcription factor activity, RNA polymerase II-specific"/>
    <property type="evidence" value="ECO:0007669"/>
    <property type="project" value="TreeGrafter"/>
</dbReference>
<name>A0A9W9YFN3_9CNID</name>
<dbReference type="InterPro" id="IPR036638">
    <property type="entry name" value="HLH_DNA-bd_sf"/>
</dbReference>
<dbReference type="GO" id="GO:0000978">
    <property type="term" value="F:RNA polymerase II cis-regulatory region sequence-specific DNA binding"/>
    <property type="evidence" value="ECO:0007669"/>
    <property type="project" value="TreeGrafter"/>
</dbReference>
<reference evidence="11" key="1">
    <citation type="submission" date="2023-01" db="EMBL/GenBank/DDBJ databases">
        <title>Genome assembly of the deep-sea coral Lophelia pertusa.</title>
        <authorList>
            <person name="Herrera S."/>
            <person name="Cordes E."/>
        </authorList>
    </citation>
    <scope>NUCLEOTIDE SEQUENCE</scope>
    <source>
        <strain evidence="11">USNM1676648</strain>
        <tissue evidence="11">Polyp</tissue>
    </source>
</reference>
<evidence type="ECO:0000256" key="5">
    <source>
        <dbReference type="ARBA" id="ARBA00023015"/>
    </source>
</evidence>
<organism evidence="11 12">
    <name type="scientific">Desmophyllum pertusum</name>
    <dbReference type="NCBI Taxonomy" id="174260"/>
    <lineage>
        <taxon>Eukaryota</taxon>
        <taxon>Metazoa</taxon>
        <taxon>Cnidaria</taxon>
        <taxon>Anthozoa</taxon>
        <taxon>Hexacorallia</taxon>
        <taxon>Scleractinia</taxon>
        <taxon>Caryophylliina</taxon>
        <taxon>Caryophylliidae</taxon>
        <taxon>Desmophyllum</taxon>
    </lineage>
</organism>
<evidence type="ECO:0000256" key="2">
    <source>
        <dbReference type="ARBA" id="ARBA00022473"/>
    </source>
</evidence>
<proteinExistence type="predicted"/>
<keyword evidence="3" id="KW-0221">Differentiation</keyword>
<dbReference type="InterPro" id="IPR039583">
    <property type="entry name" value="TCFL5/SOLH1/2"/>
</dbReference>
<keyword evidence="4" id="KW-0744">Spermatogenesis</keyword>
<keyword evidence="2" id="KW-0217">Developmental protein</keyword>
<sequence>MSSVRRKLFKEGSNSWASETIVESQNINEAVENGRTEIVEYTIVNEGDATPKEQIVENPHGRKTPQENVFRPVAPSFSDKDLEKKILIVQEAEDEILRKTWTEMKPLEGIQVATCHCTDLISICTKETFLLIFLDMSSVAGNAQKICSTIRYNPNSLNRSVAIIGVTKEGSKEDFSSHGINDIIHLPLAEETMNQVLLKWAQHKSCEGMPLTPAQSPEDGVQVAGSKSSETTKENTEEPSSSLVNNYSPSLSLQQTCSNRVSQAGSSVATSESFCRPSSLQGSQSGACYQQSFPNGQCIPASRGNFADLTQSHHITNDGGLQQHNSHVTNITAAQHFIHGGNLFQDQPPSSLYLSRSAPDHIPTHGGLVSANITSRVNPVYPEHYNQGYVYHNIQPSDPNRRQSTIPQHFISINPPPHCPSTHVPNTGGFSAGHGAAKADPTQAPPDCEGGKMVGSPAYMISGPLGSKDMKITLLHDDLSKHSSKERIRRERIKDSCDQLRFLLPSVAGKKSDMASILEMTVKYVRLIKERLPPSVLQEISLNIADTTNILPRKRPNRDLTASTKQARPRLAPTANVHEGPPRLPHPLQPFYMRSAPFQGKAPAMQHHVHQTEPASFRPTASPPSAFNSCHTVSNIRGANVLQHHPPHDHTTMNLHQECNAPHSSFHPKHIYHGNHPAVPSVSAHSYDMPQQWSFLKLPPIGNIFHSLSSSNLSQESAKQDSCESGRSSPTDSSSMTPPLWESSGSLIGSRQDHMHMDSPIMFKGTSI</sequence>
<dbReference type="AlphaFoldDB" id="A0A9W9YFN3"/>
<feature type="region of interest" description="Disordered" evidence="9">
    <location>
        <begin position="553"/>
        <end position="584"/>
    </location>
</feature>
<dbReference type="GO" id="GO:0030154">
    <property type="term" value="P:cell differentiation"/>
    <property type="evidence" value="ECO:0007669"/>
    <property type="project" value="UniProtKB-KW"/>
</dbReference>
<gene>
    <name evidence="11" type="primary">SOHLH2</name>
    <name evidence="11" type="ORF">OS493_005988</name>
</gene>
<keyword evidence="6" id="KW-0238">DNA-binding</keyword>
<feature type="domain" description="BHLH" evidence="10">
    <location>
        <begin position="477"/>
        <end position="528"/>
    </location>
</feature>